<organism evidence="3 4">
    <name type="scientific">Calditerrivibrio nitroreducens (strain DSM 19672 / NBRC 101217 / Yu37-1)</name>
    <dbReference type="NCBI Taxonomy" id="768670"/>
    <lineage>
        <taxon>Bacteria</taxon>
        <taxon>Pseudomonadati</taxon>
        <taxon>Deferribacterota</taxon>
        <taxon>Deferribacteres</taxon>
        <taxon>Deferribacterales</taxon>
        <taxon>Calditerrivibrionaceae</taxon>
    </lineage>
</organism>
<keyword evidence="1" id="KW-0812">Transmembrane</keyword>
<dbReference type="HOGENOM" id="CLU_561306_0_0_0"/>
<dbReference type="eggNOG" id="COG1067">
    <property type="taxonomic scope" value="Bacteria"/>
</dbReference>
<keyword evidence="1" id="KW-1133">Transmembrane helix</keyword>
<sequence>MSPLSKYFEPEKYKILLNSIRDGNFLPGLELEDYYRAFSDETFRDEEYLKSTLFLAIRRYSKFQNLKLLSNHFKMDEDNLRVLLNEDYKIASFPIVDNSQAELANLYVIELEDNCQTLSFPNTDMFRLDYLQNIKKALGKNFFVFFDRFFTGRSFGLALAACFFIKDEIREKLLFTGEVRADGRVYDVDGIGLKTEIAKANKRYLVGSTHVNSITELKYLDRNCIDVPFIQLFGKSKNELNKNFSKLKEFISDGRVMVDVLGFSDENLSVFCEDFIENNIDTYLNYLRDFYYKVKRVYEIDFEVNLHLLGSLSSFAFLMGLVLGAKKRFVIYHYQDGGVHKVFDFMKQSVRVLKSKKNHYEYLKFQIFYNDPDSDELLVSLYIASHNPVNDAAKFAKEKLNCNMVEIRLKEQQGYLPLDNEKIWIDVVSEIYSLLTENILDFKNVIKKYHFIFSVPVPIAFALGMAIGDYKKILVYNFDKQIGSYIKVFDSDLKEELPMNAF</sequence>
<dbReference type="Proteomes" id="UP000007039">
    <property type="component" value="Chromosome"/>
</dbReference>
<keyword evidence="4" id="KW-1185">Reference proteome</keyword>
<evidence type="ECO:0000256" key="1">
    <source>
        <dbReference type="SAM" id="Phobius"/>
    </source>
</evidence>
<dbReference type="RefSeq" id="WP_013451723.1">
    <property type="nucleotide sequence ID" value="NC_014758.1"/>
</dbReference>
<dbReference type="EMBL" id="CP002347">
    <property type="protein sequence ID" value="ADR19512.1"/>
    <property type="molecule type" value="Genomic_DNA"/>
</dbReference>
<dbReference type="InterPro" id="IPR040836">
    <property type="entry name" value="SAVED"/>
</dbReference>
<dbReference type="AlphaFoldDB" id="E4TFD9"/>
<name>E4TFD9_CALNY</name>
<feature type="transmembrane region" description="Helical" evidence="1">
    <location>
        <begin position="449"/>
        <end position="468"/>
    </location>
</feature>
<keyword evidence="1" id="KW-0472">Membrane</keyword>
<feature type="domain" description="SMODS-associated and fused to various effectors" evidence="2">
    <location>
        <begin position="314"/>
        <end position="489"/>
    </location>
</feature>
<dbReference type="Pfam" id="PF18145">
    <property type="entry name" value="SAVED"/>
    <property type="match status" value="1"/>
</dbReference>
<dbReference type="KEGG" id="cni:Calni_1604"/>
<gene>
    <name evidence="3" type="ordered locus">Calni_1604</name>
</gene>
<feature type="transmembrane region" description="Helical" evidence="1">
    <location>
        <begin position="306"/>
        <end position="325"/>
    </location>
</feature>
<protein>
    <recommendedName>
        <fullName evidence="2">SMODS-associated and fused to various effectors domain-containing protein</fullName>
    </recommendedName>
</protein>
<dbReference type="OrthoDB" id="10018at2"/>
<dbReference type="STRING" id="768670.Calni_1604"/>
<evidence type="ECO:0000313" key="4">
    <source>
        <dbReference type="Proteomes" id="UP000007039"/>
    </source>
</evidence>
<accession>E4TFD9</accession>
<reference evidence="3 4" key="2">
    <citation type="journal article" date="2011" name="Stand. Genomic Sci.">
        <title>Complete genome sequence of Calditerrivibrio nitroreducens type strain (Yu37-1).</title>
        <authorList>
            <person name="Pitluck S."/>
            <person name="Sikorski J."/>
            <person name="Zeytun A."/>
            <person name="Lapidus A."/>
            <person name="Nolan M."/>
            <person name="Lucas S."/>
            <person name="Hammon N."/>
            <person name="Deshpande S."/>
            <person name="Cheng J.F."/>
            <person name="Tapia R."/>
            <person name="Han C."/>
            <person name="Goodwin L."/>
            <person name="Liolios K."/>
            <person name="Pagani I."/>
            <person name="Ivanova N."/>
            <person name="Mavromatis K."/>
            <person name="Pati A."/>
            <person name="Chen A."/>
            <person name="Palaniappan K."/>
            <person name="Hauser L."/>
            <person name="Chang Y.J."/>
            <person name="Jeffries C.D."/>
            <person name="Detter J.C."/>
            <person name="Brambilla E."/>
            <person name="Djao O.D."/>
            <person name="Rohde M."/>
            <person name="Spring S."/>
            <person name="Goker M."/>
            <person name="Woyke T."/>
            <person name="Bristow J."/>
            <person name="Eisen J.A."/>
            <person name="Markowitz V."/>
            <person name="Hugenholtz P."/>
            <person name="Kyrpides N.C."/>
            <person name="Klenk H.P."/>
            <person name="Land M."/>
        </authorList>
    </citation>
    <scope>NUCLEOTIDE SEQUENCE [LARGE SCALE GENOMIC DNA]</scope>
    <source>
        <strain evidence="4">DSM 19672 / NBRC 101217 / Yu37-1</strain>
    </source>
</reference>
<evidence type="ECO:0000313" key="3">
    <source>
        <dbReference type="EMBL" id="ADR19512.1"/>
    </source>
</evidence>
<proteinExistence type="predicted"/>
<dbReference type="NCBIfam" id="NF033611">
    <property type="entry name" value="SAVED"/>
    <property type="match status" value="1"/>
</dbReference>
<reference key="1">
    <citation type="submission" date="2010-11" db="EMBL/GenBank/DDBJ databases">
        <title>The complete genome of chromosome of Calditerrivibrio nitroreducens DSM 19672.</title>
        <authorList>
            <consortium name="US DOE Joint Genome Institute (JGI-PGF)"/>
            <person name="Lucas S."/>
            <person name="Copeland A."/>
            <person name="Lapidus A."/>
            <person name="Bruce D."/>
            <person name="Goodwin L."/>
            <person name="Pitluck S."/>
            <person name="Kyrpides N."/>
            <person name="Mavromatis K."/>
            <person name="Ivanova N."/>
            <person name="Mikhailova N."/>
            <person name="Zeytun A."/>
            <person name="Brettin T."/>
            <person name="Detter J.C."/>
            <person name="Tapia R."/>
            <person name="Han C."/>
            <person name="Land M."/>
            <person name="Hauser L."/>
            <person name="Markowitz V."/>
            <person name="Cheng J.-F."/>
            <person name="Hugenholtz P."/>
            <person name="Woyke T."/>
            <person name="Wu D."/>
            <person name="Spring S."/>
            <person name="Schroeder M."/>
            <person name="Brambilla E."/>
            <person name="Klenk H.-P."/>
            <person name="Eisen J.A."/>
        </authorList>
    </citation>
    <scope>NUCLEOTIDE SEQUENCE [LARGE SCALE GENOMIC DNA]</scope>
    <source>
        <strain>DSM 19672</strain>
    </source>
</reference>
<evidence type="ECO:0000259" key="2">
    <source>
        <dbReference type="Pfam" id="PF18145"/>
    </source>
</evidence>